<feature type="transmembrane region" description="Helical" evidence="1">
    <location>
        <begin position="54"/>
        <end position="83"/>
    </location>
</feature>
<name>A0ABT8L1G6_9BACT</name>
<dbReference type="Pfam" id="PF16316">
    <property type="entry name" value="DUF4956"/>
    <property type="match status" value="1"/>
</dbReference>
<protein>
    <submittedName>
        <fullName evidence="2">DUF4956 domain-containing protein</fullName>
    </submittedName>
</protein>
<dbReference type="InterPro" id="IPR032531">
    <property type="entry name" value="DUF4956"/>
</dbReference>
<dbReference type="EMBL" id="JAUJEB010000001">
    <property type="protein sequence ID" value="MDN5211582.1"/>
    <property type="molecule type" value="Genomic_DNA"/>
</dbReference>
<evidence type="ECO:0000313" key="2">
    <source>
        <dbReference type="EMBL" id="MDN5211582.1"/>
    </source>
</evidence>
<proteinExistence type="predicted"/>
<keyword evidence="1" id="KW-1133">Transmembrane helix</keyword>
<keyword evidence="3" id="KW-1185">Reference proteome</keyword>
<organism evidence="2 3">
    <name type="scientific">Agaribacillus aureus</name>
    <dbReference type="NCBI Taxonomy" id="3051825"/>
    <lineage>
        <taxon>Bacteria</taxon>
        <taxon>Pseudomonadati</taxon>
        <taxon>Bacteroidota</taxon>
        <taxon>Cytophagia</taxon>
        <taxon>Cytophagales</taxon>
        <taxon>Splendidivirgaceae</taxon>
        <taxon>Agaribacillus</taxon>
    </lineage>
</organism>
<feature type="transmembrane region" description="Helical" evidence="1">
    <location>
        <begin position="20"/>
        <end position="42"/>
    </location>
</feature>
<gene>
    <name evidence="2" type="ORF">QQ020_05955</name>
</gene>
<comment type="caution">
    <text evidence="2">The sequence shown here is derived from an EMBL/GenBank/DDBJ whole genome shotgun (WGS) entry which is preliminary data.</text>
</comment>
<keyword evidence="1" id="KW-0472">Membrane</keyword>
<keyword evidence="1" id="KW-0812">Transmembrane</keyword>
<evidence type="ECO:0000256" key="1">
    <source>
        <dbReference type="SAM" id="Phobius"/>
    </source>
</evidence>
<dbReference type="RefSeq" id="WP_346756912.1">
    <property type="nucleotide sequence ID" value="NZ_JAUJEB010000001.1"/>
</dbReference>
<reference evidence="2" key="1">
    <citation type="submission" date="2023-06" db="EMBL/GenBank/DDBJ databases">
        <title>Genomic of Agaribacillus aureum.</title>
        <authorList>
            <person name="Wang G."/>
        </authorList>
    </citation>
    <scope>NUCLEOTIDE SEQUENCE</scope>
    <source>
        <strain evidence="2">BMA12</strain>
    </source>
</reference>
<dbReference type="Proteomes" id="UP001172083">
    <property type="component" value="Unassembled WGS sequence"/>
</dbReference>
<feature type="transmembrane region" description="Helical" evidence="1">
    <location>
        <begin position="103"/>
        <end position="135"/>
    </location>
</feature>
<evidence type="ECO:0000313" key="3">
    <source>
        <dbReference type="Proteomes" id="UP001172083"/>
    </source>
</evidence>
<sequence>MNEEQGFKDFLISQSVDIPVLNFIINIVIAGFLAYVLGLIYIKYGRALSNRRSFANNFLLLTVATMLIITIVKSSLALSLGLVGALSIVRFRSAIKEPEELTYLFIAIAIGLGFGADQRLITLIGFIVITILIWIKHYSTKRNNENQNLFLTVYNNGGNKIELNQIVNALRKYCTMVNIKRFDETNDNLEASFLIELDDFDKLDEAKTSLLALNEGMKVSFLDNKGVST</sequence>
<accession>A0ABT8L1G6</accession>